<dbReference type="InterPro" id="IPR025532">
    <property type="entry name" value="G6P_1-epimerase"/>
</dbReference>
<dbReference type="PIRSF" id="PIRSF016020">
    <property type="entry name" value="PHexose_mutarotase"/>
    <property type="match status" value="1"/>
</dbReference>
<evidence type="ECO:0000256" key="5">
    <source>
        <dbReference type="PIRSR" id="PIRSR016020-1"/>
    </source>
</evidence>
<dbReference type="RefSeq" id="WP_005177272.1">
    <property type="nucleotide sequence ID" value="NZ_BANR01000019.1"/>
</dbReference>
<comment type="caution">
    <text evidence="6">The sequence shown here is derived from an EMBL/GenBank/DDBJ whole genome shotgun (WGS) entry which is preliminary data.</text>
</comment>
<evidence type="ECO:0000313" key="6">
    <source>
        <dbReference type="EMBL" id="GAC50057.1"/>
    </source>
</evidence>
<dbReference type="SUPFAM" id="SSF74650">
    <property type="entry name" value="Galactose mutarotase-like"/>
    <property type="match status" value="1"/>
</dbReference>
<dbReference type="eggNOG" id="COG0676">
    <property type="taxonomic scope" value="Bacteria"/>
</dbReference>
<dbReference type="InterPro" id="IPR014718">
    <property type="entry name" value="GH-type_carb-bd"/>
</dbReference>
<dbReference type="GO" id="GO:0005975">
    <property type="term" value="P:carbohydrate metabolic process"/>
    <property type="evidence" value="ECO:0007669"/>
    <property type="project" value="InterPro"/>
</dbReference>
<dbReference type="AlphaFoldDB" id="L7KQ36"/>
<reference evidence="6 7" key="1">
    <citation type="submission" date="2012-12" db="EMBL/GenBank/DDBJ databases">
        <title>Whole genome shotgun sequence of Gordonia aichiensis NBRC 108223.</title>
        <authorList>
            <person name="Isaki-Nakamura S."/>
            <person name="Hosoyama A."/>
            <person name="Tsuchikane K."/>
            <person name="Ando Y."/>
            <person name="Baba S."/>
            <person name="Ohji S."/>
            <person name="Hamada M."/>
            <person name="Tamura T."/>
            <person name="Yamazoe A."/>
            <person name="Yamazaki S."/>
            <person name="Fujita N."/>
        </authorList>
    </citation>
    <scope>NUCLEOTIDE SEQUENCE [LARGE SCALE GENOMIC DNA]</scope>
    <source>
        <strain evidence="6 7">NBRC 108223</strain>
    </source>
</reference>
<dbReference type="PANTHER" id="PTHR11122:SF13">
    <property type="entry name" value="GLUCOSE-6-PHOSPHATE 1-EPIMERASE"/>
    <property type="match status" value="1"/>
</dbReference>
<dbReference type="GO" id="GO:0047938">
    <property type="term" value="F:glucose-6-phosphate 1-epimerase activity"/>
    <property type="evidence" value="ECO:0007669"/>
    <property type="project" value="UniProtKB-UniRule"/>
</dbReference>
<evidence type="ECO:0000256" key="3">
    <source>
        <dbReference type="ARBA" id="ARBA00023235"/>
    </source>
</evidence>
<dbReference type="Proteomes" id="UP000010988">
    <property type="component" value="Unassembled WGS sequence"/>
</dbReference>
<dbReference type="InterPro" id="IPR011013">
    <property type="entry name" value="Gal_mutarotase_sf_dom"/>
</dbReference>
<evidence type="ECO:0000256" key="4">
    <source>
        <dbReference type="PIRNR" id="PIRNR016020"/>
    </source>
</evidence>
<name>L7KQ36_9ACTN</name>
<evidence type="ECO:0000313" key="7">
    <source>
        <dbReference type="Proteomes" id="UP000010988"/>
    </source>
</evidence>
<evidence type="ECO:0000256" key="1">
    <source>
        <dbReference type="ARBA" id="ARBA00001096"/>
    </source>
</evidence>
<proteinExistence type="inferred from homology"/>
<evidence type="ECO:0000256" key="2">
    <source>
        <dbReference type="ARBA" id="ARBA00005866"/>
    </source>
</evidence>
<comment type="similarity">
    <text evidence="2 4">Belongs to the glucose-6-phosphate 1-epimerase family.</text>
</comment>
<dbReference type="EMBL" id="BANR01000019">
    <property type="protein sequence ID" value="GAC50057.1"/>
    <property type="molecule type" value="Genomic_DNA"/>
</dbReference>
<dbReference type="Gene3D" id="2.70.98.10">
    <property type="match status" value="1"/>
</dbReference>
<feature type="active site" evidence="5">
    <location>
        <position position="156"/>
    </location>
</feature>
<organism evidence="6 7">
    <name type="scientific">Gordonia aichiensis NBRC 108223</name>
    <dbReference type="NCBI Taxonomy" id="1220583"/>
    <lineage>
        <taxon>Bacteria</taxon>
        <taxon>Bacillati</taxon>
        <taxon>Actinomycetota</taxon>
        <taxon>Actinomycetes</taxon>
        <taxon>Mycobacteriales</taxon>
        <taxon>Gordoniaceae</taxon>
        <taxon>Gordonia</taxon>
    </lineage>
</organism>
<keyword evidence="7" id="KW-1185">Reference proteome</keyword>
<protein>
    <recommendedName>
        <fullName evidence="4">Putative glucose-6-phosphate 1-epimerase</fullName>
        <ecNumber evidence="4">5.1.3.15</ecNumber>
    </recommendedName>
</protein>
<dbReference type="Pfam" id="PF01263">
    <property type="entry name" value="Aldose_epim"/>
    <property type="match status" value="1"/>
</dbReference>
<dbReference type="CDD" id="cd09020">
    <property type="entry name" value="D-hex-6-P-epi_like"/>
    <property type="match status" value="1"/>
</dbReference>
<accession>L7KQ36</accession>
<gene>
    <name evidence="6" type="ORF">GOACH_19_00620</name>
</gene>
<dbReference type="EC" id="5.1.3.15" evidence="4"/>
<dbReference type="GO" id="GO:0030246">
    <property type="term" value="F:carbohydrate binding"/>
    <property type="evidence" value="ECO:0007669"/>
    <property type="project" value="UniProtKB-UniRule"/>
</dbReference>
<sequence length="287" mass="30620">MTTSRGSGIGAGTVDGFDAWLVTTPAATAAISVFGGQVLSYRPSAADTDLLWLSPLVATPPTPIRGGIPICWPYFGKENQSDSDVPSHGYARTTRWQLAGSQTLPDGSVEARLTPEGLERLALRVAATVRVGATLEIGLRTTNTGDREAILTEALHNYFRVSDATTIHVQGLSGAAYEDKFDDLAVKTQDGDWRLPDDEPRSDRLYPDADGTYRLVDPGLGRTIRVQGNGARTAVVWNPGPDVAAGMADVGPHWREFVCLETANAGPDLLTVASGATVEMWQTIALE</sequence>
<feature type="active site" evidence="5">
    <location>
        <position position="261"/>
    </location>
</feature>
<dbReference type="PANTHER" id="PTHR11122">
    <property type="entry name" value="APOSPORY-ASSOCIATED PROTEIN C-RELATED"/>
    <property type="match status" value="1"/>
</dbReference>
<dbReference type="STRING" id="1220583.GOACH_19_00620"/>
<comment type="catalytic activity">
    <reaction evidence="1">
        <text>alpha-D-glucose 6-phosphate = beta-D-glucose 6-phosphate</text>
        <dbReference type="Rhea" id="RHEA:16249"/>
        <dbReference type="ChEBI" id="CHEBI:58225"/>
        <dbReference type="ChEBI" id="CHEBI:58247"/>
        <dbReference type="EC" id="5.1.3.15"/>
    </reaction>
</comment>
<keyword evidence="3 4" id="KW-0413">Isomerase</keyword>
<dbReference type="InterPro" id="IPR008183">
    <property type="entry name" value="Aldose_1/G6P_1-epimerase"/>
</dbReference>